<dbReference type="InterPro" id="IPR046848">
    <property type="entry name" value="E_motif"/>
</dbReference>
<evidence type="ECO:0000313" key="4">
    <source>
        <dbReference type="EMBL" id="CAK9209083.1"/>
    </source>
</evidence>
<keyword evidence="5" id="KW-1185">Reference proteome</keyword>
<dbReference type="InterPro" id="IPR032867">
    <property type="entry name" value="DYW_dom"/>
</dbReference>
<dbReference type="PANTHER" id="PTHR47926">
    <property type="entry name" value="PENTATRICOPEPTIDE REPEAT-CONTAINING PROTEIN"/>
    <property type="match status" value="1"/>
</dbReference>
<name>A0ABP0TZ75_9BRYO</name>
<dbReference type="SUPFAM" id="SSF48452">
    <property type="entry name" value="TPR-like"/>
    <property type="match status" value="2"/>
</dbReference>
<feature type="repeat" description="PPR" evidence="2">
    <location>
        <begin position="183"/>
        <end position="213"/>
    </location>
</feature>
<feature type="domain" description="DYW" evidence="3">
    <location>
        <begin position="943"/>
        <end position="1035"/>
    </location>
</feature>
<feature type="repeat" description="PPR" evidence="2">
    <location>
        <begin position="503"/>
        <end position="537"/>
    </location>
</feature>
<dbReference type="NCBIfam" id="TIGR00756">
    <property type="entry name" value="PPR"/>
    <property type="match status" value="15"/>
</dbReference>
<dbReference type="PROSITE" id="PS51375">
    <property type="entry name" value="PPR"/>
    <property type="match status" value="13"/>
</dbReference>
<evidence type="ECO:0000313" key="5">
    <source>
        <dbReference type="Proteomes" id="UP001497512"/>
    </source>
</evidence>
<gene>
    <name evidence="4" type="ORF">CSSPTR1EN2_LOCUS9506</name>
</gene>
<feature type="repeat" description="PPR" evidence="2">
    <location>
        <begin position="214"/>
        <end position="248"/>
    </location>
</feature>
<feature type="repeat" description="PPR" evidence="2">
    <location>
        <begin position="472"/>
        <end position="502"/>
    </location>
</feature>
<feature type="repeat" description="PPR" evidence="2">
    <location>
        <begin position="44"/>
        <end position="78"/>
    </location>
</feature>
<dbReference type="Pfam" id="PF13041">
    <property type="entry name" value="PPR_2"/>
    <property type="match status" value="4"/>
</dbReference>
<sequence length="1035" mass="115753">MQKRGMRPDRFTFVPVLNACAGLRALEEGRRAHQLIMQTGCEADVFVGSGLVDMYAKCGHMEDALRVFNKMPSRDVVTWSALILGHVNLVDMYGKCGSMQDAWRVFNKMPSQDVATWNAMIFGHLKCGQGQKALELFQRMQQEGVCPDRVTLVGVLNACASVVALEEGRGAHEQIIQRGWDLDAFVGSSLVDMYAKCGSMEDAWRVFCKMPSQDVVTWTAMILGYVRCRQGEKALELYERMQQEDAFVGSSLVDMYAKCGSMEDAWSVFNKMPSRDAVTWTAMILGHVNCGQGQKALDLFHQMQEEGSNVFVRNSLVHMYAKCGSMEDACRVFNTMHSHDVVSWNALLGGFAMHGQGKEALVHFERMCEEDAFVGSSLVDMYAKCGSMEEASRVFNKLPSRDVVCWTAMIFGHVKSGEGHKALDLFHKMQEEGVRPDAVTFVGVLNACASIMALEEGRRAHQLLMQTGCEADVFVGSSLVDMYAKCGSMEDAWRVFCKMPSQDVVTWTAMILGYVRCGQGEKALELYKRMQQEDAFVGSSLVDMYAKCGSMEDAWSVFNKMPSRDAVTWTAMILGHVNCGQGQKALDLFHQMQEEDAFVGSSLVDMYAKCGSMEEASRVFNKLSSRAVVCWTAMIFGHVKYGEGHKALDLFNQMQEEGVQPDAVTFVGVLNACASIMALEEGRRAHERIIQSRCESDVFVRSSLVDMYAKCGSMEDACRVFNTMPSHDVVSWNALLGGFAMHGQGKEALVHFERMCEEGVHPDDITFVCLLSACSHSGFVDEGLRFYALMTTVYRIPAKLEHYTCMVDLLGRAGHLQEAENIIQGMPCKPNAAIWMALLGACRIHGNVEMGERMAKRVLELEPKNAAGFVLLSNLYAATGNLELSENVERQRKERHAKKQPGRTWIEVNDAVHTFVVDDKIHPEMIKIRAELKRLSVLMHNAGYVPNTKSVLHDVEEEEKVIHLCHHSEKLAIAFGLMSTDPGTPLCIVKNLRVCEDCHTSTKFISKIVRRKIIVRDANRFHHFENGVCSCRDYW</sequence>
<dbReference type="EMBL" id="OZ019909">
    <property type="protein sequence ID" value="CAK9209083.1"/>
    <property type="molecule type" value="Genomic_DNA"/>
</dbReference>
<dbReference type="Pfam" id="PF14432">
    <property type="entry name" value="DYW_deaminase"/>
    <property type="match status" value="1"/>
</dbReference>
<dbReference type="Pfam" id="PF01535">
    <property type="entry name" value="PPR"/>
    <property type="match status" value="14"/>
</dbReference>
<dbReference type="Gene3D" id="1.25.40.10">
    <property type="entry name" value="Tetratricopeptide repeat domain"/>
    <property type="match status" value="10"/>
</dbReference>
<proteinExistence type="predicted"/>
<dbReference type="Proteomes" id="UP001497512">
    <property type="component" value="Chromosome 17"/>
</dbReference>
<protein>
    <recommendedName>
        <fullName evidence="3">DYW domain-containing protein</fullName>
    </recommendedName>
</protein>
<feature type="repeat" description="PPR" evidence="2">
    <location>
        <begin position="627"/>
        <end position="661"/>
    </location>
</feature>
<dbReference type="InterPro" id="IPR002885">
    <property type="entry name" value="PPR_rpt"/>
</dbReference>
<dbReference type="Pfam" id="PF20431">
    <property type="entry name" value="E_motif"/>
    <property type="match status" value="1"/>
</dbReference>
<feature type="repeat" description="PPR" evidence="2">
    <location>
        <begin position="340"/>
        <end position="374"/>
    </location>
</feature>
<evidence type="ECO:0000256" key="2">
    <source>
        <dbReference type="PROSITE-ProRule" id="PRU00708"/>
    </source>
</evidence>
<organism evidence="4 5">
    <name type="scientific">Sphagnum troendelagicum</name>
    <dbReference type="NCBI Taxonomy" id="128251"/>
    <lineage>
        <taxon>Eukaryota</taxon>
        <taxon>Viridiplantae</taxon>
        <taxon>Streptophyta</taxon>
        <taxon>Embryophyta</taxon>
        <taxon>Bryophyta</taxon>
        <taxon>Sphagnophytina</taxon>
        <taxon>Sphagnopsida</taxon>
        <taxon>Sphagnales</taxon>
        <taxon>Sphagnaceae</taxon>
        <taxon>Sphagnum</taxon>
    </lineage>
</organism>
<evidence type="ECO:0000256" key="1">
    <source>
        <dbReference type="ARBA" id="ARBA00022737"/>
    </source>
</evidence>
<keyword evidence="1" id="KW-0677">Repeat</keyword>
<feature type="repeat" description="PPR" evidence="2">
    <location>
        <begin position="113"/>
        <end position="147"/>
    </location>
</feature>
<feature type="repeat" description="PPR" evidence="2">
    <location>
        <begin position="402"/>
        <end position="436"/>
    </location>
</feature>
<dbReference type="InterPro" id="IPR011990">
    <property type="entry name" value="TPR-like_helical_dom_sf"/>
</dbReference>
<evidence type="ECO:0000259" key="3">
    <source>
        <dbReference type="Pfam" id="PF14432"/>
    </source>
</evidence>
<reference evidence="4" key="1">
    <citation type="submission" date="2024-02" db="EMBL/GenBank/DDBJ databases">
        <authorList>
            <consortium name="ELIXIR-Norway"/>
            <consortium name="Elixir Norway"/>
        </authorList>
    </citation>
    <scope>NUCLEOTIDE SEQUENCE</scope>
</reference>
<feature type="repeat" description="PPR" evidence="2">
    <location>
        <begin position="697"/>
        <end position="727"/>
    </location>
</feature>
<feature type="repeat" description="PPR" evidence="2">
    <location>
        <begin position="565"/>
        <end position="599"/>
    </location>
</feature>
<feature type="repeat" description="PPR" evidence="2">
    <location>
        <begin position="728"/>
        <end position="762"/>
    </location>
</feature>
<accession>A0ABP0TZ75</accession>
<dbReference type="InterPro" id="IPR046960">
    <property type="entry name" value="PPR_At4g14850-like_plant"/>
</dbReference>
<feature type="repeat" description="PPR" evidence="2">
    <location>
        <begin position="276"/>
        <end position="310"/>
    </location>
</feature>